<dbReference type="Pfam" id="PF00440">
    <property type="entry name" value="TetR_N"/>
    <property type="match status" value="1"/>
</dbReference>
<keyword evidence="1 2" id="KW-0238">DNA-binding</keyword>
<evidence type="ECO:0000256" key="2">
    <source>
        <dbReference type="PROSITE-ProRule" id="PRU00335"/>
    </source>
</evidence>
<name>A0ABR9WE17_9BACT</name>
<dbReference type="Proteomes" id="UP000634134">
    <property type="component" value="Unassembled WGS sequence"/>
</dbReference>
<dbReference type="PANTHER" id="PTHR30328">
    <property type="entry name" value="TRANSCRIPTIONAL REPRESSOR"/>
    <property type="match status" value="1"/>
</dbReference>
<evidence type="ECO:0000313" key="4">
    <source>
        <dbReference type="EMBL" id="MBE9463736.1"/>
    </source>
</evidence>
<sequence>MIVKQQSIKNNIVAKSLNLFTAYGIKAVRTEDIALQSGISKRTLYAYYKSKEHLVQDVILFQIDLVKSQSDRIRIEHPSTIEEFVALWNCVSGVIHVSNPNFSRDLSRQYPQAWIVLTDFESEFRTDFLVGNLRKGIAQKVYRQDIDVEIISLLWLKVMGLNFKETKSWSEIRTHFLRGLLTEKGRRDYQSSAL</sequence>
<evidence type="ECO:0000256" key="1">
    <source>
        <dbReference type="ARBA" id="ARBA00023125"/>
    </source>
</evidence>
<proteinExistence type="predicted"/>
<dbReference type="PROSITE" id="PS50977">
    <property type="entry name" value="HTH_TETR_2"/>
    <property type="match status" value="1"/>
</dbReference>
<dbReference type="SUPFAM" id="SSF46689">
    <property type="entry name" value="Homeodomain-like"/>
    <property type="match status" value="1"/>
</dbReference>
<dbReference type="InterPro" id="IPR050109">
    <property type="entry name" value="HTH-type_TetR-like_transc_reg"/>
</dbReference>
<protein>
    <submittedName>
        <fullName evidence="4">TetR/AcrR family transcriptional regulator</fullName>
    </submittedName>
</protein>
<keyword evidence="5" id="KW-1185">Reference proteome</keyword>
<dbReference type="InterPro" id="IPR001647">
    <property type="entry name" value="HTH_TetR"/>
</dbReference>
<dbReference type="InterPro" id="IPR009057">
    <property type="entry name" value="Homeodomain-like_sf"/>
</dbReference>
<dbReference type="EMBL" id="JACYGY010000001">
    <property type="protein sequence ID" value="MBE9463736.1"/>
    <property type="molecule type" value="Genomic_DNA"/>
</dbReference>
<comment type="caution">
    <text evidence="4">The sequence shown here is derived from an EMBL/GenBank/DDBJ whole genome shotgun (WGS) entry which is preliminary data.</text>
</comment>
<gene>
    <name evidence="4" type="ORF">IEE83_17775</name>
</gene>
<dbReference type="PRINTS" id="PR00455">
    <property type="entry name" value="HTHTETR"/>
</dbReference>
<evidence type="ECO:0000313" key="5">
    <source>
        <dbReference type="Proteomes" id="UP000634134"/>
    </source>
</evidence>
<evidence type="ECO:0000259" key="3">
    <source>
        <dbReference type="PROSITE" id="PS50977"/>
    </source>
</evidence>
<feature type="domain" description="HTH tetR-type" evidence="3">
    <location>
        <begin position="6"/>
        <end position="66"/>
    </location>
</feature>
<feature type="DNA-binding region" description="H-T-H motif" evidence="2">
    <location>
        <begin position="29"/>
        <end position="48"/>
    </location>
</feature>
<dbReference type="RefSeq" id="WP_194121850.1">
    <property type="nucleotide sequence ID" value="NZ_JACYGY010000001.1"/>
</dbReference>
<reference evidence="5" key="1">
    <citation type="submission" date="2023-07" db="EMBL/GenBank/DDBJ databases">
        <title>Dyadobacter sp. nov 'subterranea' isolated from contaminted grondwater.</title>
        <authorList>
            <person name="Szabo I."/>
            <person name="Al-Omari J."/>
            <person name="Szerdahelyi S.G."/>
            <person name="Rado J."/>
        </authorList>
    </citation>
    <scope>NUCLEOTIDE SEQUENCE [LARGE SCALE GENOMIC DNA]</scope>
    <source>
        <strain evidence="5">UP-52</strain>
    </source>
</reference>
<accession>A0ABR9WE17</accession>
<organism evidence="4 5">
    <name type="scientific">Dyadobacter subterraneus</name>
    <dbReference type="NCBI Taxonomy" id="2773304"/>
    <lineage>
        <taxon>Bacteria</taxon>
        <taxon>Pseudomonadati</taxon>
        <taxon>Bacteroidota</taxon>
        <taxon>Cytophagia</taxon>
        <taxon>Cytophagales</taxon>
        <taxon>Spirosomataceae</taxon>
        <taxon>Dyadobacter</taxon>
    </lineage>
</organism>
<dbReference type="Gene3D" id="1.10.357.10">
    <property type="entry name" value="Tetracycline Repressor, domain 2"/>
    <property type="match status" value="1"/>
</dbReference>
<dbReference type="PANTHER" id="PTHR30328:SF54">
    <property type="entry name" value="HTH-TYPE TRANSCRIPTIONAL REPRESSOR SCO4008"/>
    <property type="match status" value="1"/>
</dbReference>